<dbReference type="OrthoDB" id="8563875at2"/>
<gene>
    <name evidence="1" type="ORF">CJU94_33045</name>
</gene>
<protein>
    <submittedName>
        <fullName evidence="1">Uncharacterized protein</fullName>
    </submittedName>
</protein>
<organism evidence="1 2">
    <name type="scientific">Paraburkholderia aromaticivorans</name>
    <dbReference type="NCBI Taxonomy" id="2026199"/>
    <lineage>
        <taxon>Bacteria</taxon>
        <taxon>Pseudomonadati</taxon>
        <taxon>Pseudomonadota</taxon>
        <taxon>Betaproteobacteria</taxon>
        <taxon>Burkholderiales</taxon>
        <taxon>Burkholderiaceae</taxon>
        <taxon>Paraburkholderia</taxon>
    </lineage>
</organism>
<dbReference type="EMBL" id="CP022991">
    <property type="protein sequence ID" value="ASW03067.1"/>
    <property type="molecule type" value="Genomic_DNA"/>
</dbReference>
<keyword evidence="1" id="KW-0614">Plasmid</keyword>
<name>A0A248VVQ7_9BURK</name>
<sequence length="92" mass="10430">MSLNAEQLDVAADLLRTAPTLREAALQWQQRYPEVRTMRVSALEMRDETAALRLGARSVYFLMSDGHCMSITQRPEEADALILTEDEPHGNR</sequence>
<evidence type="ECO:0000313" key="2">
    <source>
        <dbReference type="Proteomes" id="UP000215158"/>
    </source>
</evidence>
<proteinExistence type="predicted"/>
<keyword evidence="2" id="KW-1185">Reference proteome</keyword>
<dbReference type="Proteomes" id="UP000215158">
    <property type="component" value="Plasmid pBN1"/>
</dbReference>
<dbReference type="RefSeq" id="WP_011491834.1">
    <property type="nucleotide sequence ID" value="NZ_CP022991.1"/>
</dbReference>
<evidence type="ECO:0000313" key="1">
    <source>
        <dbReference type="EMBL" id="ASW03067.1"/>
    </source>
</evidence>
<geneLocation type="plasmid" evidence="1 2">
    <name>pBN1</name>
</geneLocation>
<dbReference type="KEGG" id="parb:CJU94_33045"/>
<accession>A0A248VVQ7</accession>
<dbReference type="AlphaFoldDB" id="A0A248VVQ7"/>
<reference evidence="1 2" key="1">
    <citation type="submission" date="2017-08" db="EMBL/GenBank/DDBJ databases">
        <title>Identification and genetic characteristics of simultaneous BTEX- and naphthalene-degrading Paraburkholderia sp. BN5 isolated from petroleum-contaminated soil.</title>
        <authorList>
            <person name="Lee Y."/>
            <person name="Jeon C.O."/>
        </authorList>
    </citation>
    <scope>NUCLEOTIDE SEQUENCE [LARGE SCALE GENOMIC DNA]</scope>
    <source>
        <strain evidence="1 2">BN5</strain>
        <plasmid evidence="1 2">pBN1</plasmid>
    </source>
</reference>